<keyword evidence="14" id="KW-1185">Reference proteome</keyword>
<keyword evidence="5 11" id="KW-0812">Transmembrane</keyword>
<feature type="transmembrane region" description="Helical" evidence="11">
    <location>
        <begin position="125"/>
        <end position="149"/>
    </location>
</feature>
<accession>A0A2M9BBN9</accession>
<dbReference type="InterPro" id="IPR036259">
    <property type="entry name" value="MFS_trans_sf"/>
</dbReference>
<evidence type="ECO:0000259" key="12">
    <source>
        <dbReference type="PROSITE" id="PS50850"/>
    </source>
</evidence>
<dbReference type="Proteomes" id="UP000230161">
    <property type="component" value="Unassembled WGS sequence"/>
</dbReference>
<evidence type="ECO:0000256" key="4">
    <source>
        <dbReference type="ARBA" id="ARBA00022475"/>
    </source>
</evidence>
<evidence type="ECO:0000256" key="5">
    <source>
        <dbReference type="ARBA" id="ARBA00022692"/>
    </source>
</evidence>
<evidence type="ECO:0000256" key="6">
    <source>
        <dbReference type="ARBA" id="ARBA00022847"/>
    </source>
</evidence>
<comment type="caution">
    <text evidence="13">The sequence shown here is derived from an EMBL/GenBank/DDBJ whole genome shotgun (WGS) entry which is preliminary data.</text>
</comment>
<dbReference type="InterPro" id="IPR005829">
    <property type="entry name" value="Sugar_transporter_CS"/>
</dbReference>
<dbReference type="PROSITE" id="PS50850">
    <property type="entry name" value="MFS"/>
    <property type="match status" value="1"/>
</dbReference>
<protein>
    <recommendedName>
        <fullName evidence="10">Putative proline/betaine transporter</fullName>
    </recommendedName>
</protein>
<dbReference type="Pfam" id="PF07690">
    <property type="entry name" value="MFS_1"/>
    <property type="match status" value="1"/>
</dbReference>
<feature type="transmembrane region" description="Helical" evidence="11">
    <location>
        <begin position="22"/>
        <end position="53"/>
    </location>
</feature>
<keyword evidence="3" id="KW-0813">Transport</keyword>
<comment type="subcellular location">
    <subcellularLocation>
        <location evidence="1">Cell membrane</location>
        <topology evidence="1">Multi-pass membrane protein</topology>
    </subcellularLocation>
</comment>
<dbReference type="EMBL" id="PGFB01000006">
    <property type="protein sequence ID" value="PJJ55371.1"/>
    <property type="molecule type" value="Genomic_DNA"/>
</dbReference>
<dbReference type="PANTHER" id="PTHR43045">
    <property type="entry name" value="SHIKIMATE TRANSPORTER"/>
    <property type="match status" value="1"/>
</dbReference>
<dbReference type="PROSITE" id="PS00216">
    <property type="entry name" value="SUGAR_TRANSPORT_1"/>
    <property type="match status" value="1"/>
</dbReference>
<feature type="transmembrane region" description="Helical" evidence="11">
    <location>
        <begin position="410"/>
        <end position="428"/>
    </location>
</feature>
<evidence type="ECO:0000256" key="2">
    <source>
        <dbReference type="ARBA" id="ARBA00008240"/>
    </source>
</evidence>
<dbReference type="GO" id="GO:0005886">
    <property type="term" value="C:plasma membrane"/>
    <property type="evidence" value="ECO:0007669"/>
    <property type="project" value="UniProtKB-SubCell"/>
</dbReference>
<feature type="transmembrane region" description="Helical" evidence="11">
    <location>
        <begin position="382"/>
        <end position="404"/>
    </location>
</feature>
<evidence type="ECO:0000256" key="10">
    <source>
        <dbReference type="ARBA" id="ARBA00039918"/>
    </source>
</evidence>
<evidence type="ECO:0000313" key="14">
    <source>
        <dbReference type="Proteomes" id="UP000230161"/>
    </source>
</evidence>
<dbReference type="SUPFAM" id="SSF103473">
    <property type="entry name" value="MFS general substrate transporter"/>
    <property type="match status" value="1"/>
</dbReference>
<keyword evidence="8 11" id="KW-0472">Membrane</keyword>
<dbReference type="AlphaFoldDB" id="A0A2M9BBN9"/>
<feature type="transmembrane region" description="Helical" evidence="11">
    <location>
        <begin position="316"/>
        <end position="335"/>
    </location>
</feature>
<reference evidence="13 14" key="1">
    <citation type="submission" date="2017-11" db="EMBL/GenBank/DDBJ databases">
        <title>Genomic Encyclopedia of Archaeal and Bacterial Type Strains, Phase II (KMG-II): From Individual Species to Whole Genera.</title>
        <authorList>
            <person name="Goeker M."/>
        </authorList>
    </citation>
    <scope>NUCLEOTIDE SEQUENCE [LARGE SCALE GENOMIC DNA]</scope>
    <source>
        <strain evidence="13 14">DSM 25625</strain>
    </source>
</reference>
<dbReference type="FunFam" id="1.20.1250.20:FF:000001">
    <property type="entry name" value="Dicarboxylate MFS transporter"/>
    <property type="match status" value="1"/>
</dbReference>
<feature type="transmembrane region" description="Helical" evidence="11">
    <location>
        <begin position="195"/>
        <end position="214"/>
    </location>
</feature>
<feature type="transmembrane region" description="Helical" evidence="11">
    <location>
        <begin position="251"/>
        <end position="273"/>
    </location>
</feature>
<dbReference type="InterPro" id="IPR020846">
    <property type="entry name" value="MFS_dom"/>
</dbReference>
<sequence>MSKEVEGAASDQSSTAREMRRVVWASVVGTALEAYDLYLYGTAAALVFGPLFFPNGNPAVGTLLALSTFALSFIARPIGALFFGHFGDRVGRKRVLWLTLLLMGGSTFLIGCLPTYAAIGFTAPLILVVLRFVQGFGFGGEYSGAVLMLMEHAPENRRGFYAGLNNVGPVFGFIASSGLFIGLTDWLGTDQFVAWGWRIPFLFSIVLIIVGLIARSRLTESPLFMEAVKRHEVRRERIPVVELFRTQWRQVVLTVGANIAQFASNYLVLTFALSYGVSIGVNYDTVLLTVIIAVCANIIVIPIASQLSDRVGRKPVIIVGLIGTAVWAFPFFALFNTAQLGFMILGFVPMMVFYSTMFGPIASFSSEQFSTTVRYTGSALSYNLAGILGAAFAPLIASALLTSFNSSVPISIYLIGLCVISLICVLIARETNNRRLAAS</sequence>
<dbReference type="InterPro" id="IPR011701">
    <property type="entry name" value="MFS"/>
</dbReference>
<evidence type="ECO:0000256" key="8">
    <source>
        <dbReference type="ARBA" id="ARBA00023136"/>
    </source>
</evidence>
<dbReference type="PANTHER" id="PTHR43045:SF1">
    <property type="entry name" value="SHIKIMATE TRANSPORTER"/>
    <property type="match status" value="1"/>
</dbReference>
<proteinExistence type="inferred from homology"/>
<evidence type="ECO:0000256" key="3">
    <source>
        <dbReference type="ARBA" id="ARBA00022448"/>
    </source>
</evidence>
<feature type="transmembrane region" description="Helical" evidence="11">
    <location>
        <begin position="341"/>
        <end position="361"/>
    </location>
</feature>
<organism evidence="13 14">
    <name type="scientific">Compostimonas suwonensis</name>
    <dbReference type="NCBI Taxonomy" id="1048394"/>
    <lineage>
        <taxon>Bacteria</taxon>
        <taxon>Bacillati</taxon>
        <taxon>Actinomycetota</taxon>
        <taxon>Actinomycetes</taxon>
        <taxon>Micrococcales</taxon>
        <taxon>Microbacteriaceae</taxon>
        <taxon>Compostimonas</taxon>
    </lineage>
</organism>
<name>A0A2M9BBN9_9MICO</name>
<feature type="transmembrane region" description="Helical" evidence="11">
    <location>
        <begin position="161"/>
        <end position="183"/>
    </location>
</feature>
<evidence type="ECO:0000256" key="1">
    <source>
        <dbReference type="ARBA" id="ARBA00004651"/>
    </source>
</evidence>
<evidence type="ECO:0000256" key="11">
    <source>
        <dbReference type="SAM" id="Phobius"/>
    </source>
</evidence>
<keyword evidence="7 11" id="KW-1133">Transmembrane helix</keyword>
<evidence type="ECO:0000313" key="13">
    <source>
        <dbReference type="EMBL" id="PJJ55371.1"/>
    </source>
</evidence>
<feature type="transmembrane region" description="Helical" evidence="11">
    <location>
        <begin position="59"/>
        <end position="83"/>
    </location>
</feature>
<dbReference type="Gene3D" id="1.20.1250.20">
    <property type="entry name" value="MFS general substrate transporter like domains"/>
    <property type="match status" value="2"/>
</dbReference>
<comment type="similarity">
    <text evidence="2">Belongs to the major facilitator superfamily. Metabolite:H+ Symporter (MHS) family (TC 2.A.1.6) family.</text>
</comment>
<dbReference type="GO" id="GO:0015293">
    <property type="term" value="F:symporter activity"/>
    <property type="evidence" value="ECO:0007669"/>
    <property type="project" value="UniProtKB-KW"/>
</dbReference>
<feature type="domain" description="Major facilitator superfamily (MFS) profile" evidence="12">
    <location>
        <begin position="22"/>
        <end position="433"/>
    </location>
</feature>
<keyword evidence="4" id="KW-1003">Cell membrane</keyword>
<feature type="transmembrane region" description="Helical" evidence="11">
    <location>
        <begin position="95"/>
        <end position="119"/>
    </location>
</feature>
<comment type="function">
    <text evidence="9">May be a proton symporter involved in the uptake of osmolytes such as proline and glycine betaine.</text>
</comment>
<gene>
    <name evidence="13" type="ORF">CLV54_3261</name>
</gene>
<evidence type="ECO:0000256" key="7">
    <source>
        <dbReference type="ARBA" id="ARBA00022989"/>
    </source>
</evidence>
<dbReference type="CDD" id="cd17369">
    <property type="entry name" value="MFS_ShiA_like"/>
    <property type="match status" value="1"/>
</dbReference>
<evidence type="ECO:0000256" key="9">
    <source>
        <dbReference type="ARBA" id="ARBA00037295"/>
    </source>
</evidence>
<feature type="transmembrane region" description="Helical" evidence="11">
    <location>
        <begin position="285"/>
        <end position="304"/>
    </location>
</feature>
<keyword evidence="6" id="KW-0769">Symport</keyword>